<name>A0A368VHE1_9BACL</name>
<reference evidence="2 3" key="1">
    <citation type="submission" date="2018-07" db="EMBL/GenBank/DDBJ databases">
        <title>Genomic Encyclopedia of Type Strains, Phase III (KMG-III): the genomes of soil and plant-associated and newly described type strains.</title>
        <authorList>
            <person name="Whitman W."/>
        </authorList>
    </citation>
    <scope>NUCLEOTIDE SEQUENCE [LARGE SCALE GENOMIC DNA]</scope>
    <source>
        <strain evidence="2 3">CECT 7506</strain>
    </source>
</reference>
<proteinExistence type="predicted"/>
<keyword evidence="1" id="KW-0472">Membrane</keyword>
<feature type="transmembrane region" description="Helical" evidence="1">
    <location>
        <begin position="12"/>
        <end position="31"/>
    </location>
</feature>
<comment type="caution">
    <text evidence="2">The sequence shown here is derived from an EMBL/GenBank/DDBJ whole genome shotgun (WGS) entry which is preliminary data.</text>
</comment>
<dbReference type="RefSeq" id="WP_114384347.1">
    <property type="nucleotide sequence ID" value="NZ_QPJD01000061.1"/>
</dbReference>
<evidence type="ECO:0000313" key="2">
    <source>
        <dbReference type="EMBL" id="RCW39615.1"/>
    </source>
</evidence>
<evidence type="ECO:0000313" key="3">
    <source>
        <dbReference type="Proteomes" id="UP000252415"/>
    </source>
</evidence>
<organism evidence="2 3">
    <name type="scientific">Paenibacillus prosopidis</name>
    <dbReference type="NCBI Taxonomy" id="630520"/>
    <lineage>
        <taxon>Bacteria</taxon>
        <taxon>Bacillati</taxon>
        <taxon>Bacillota</taxon>
        <taxon>Bacilli</taxon>
        <taxon>Bacillales</taxon>
        <taxon>Paenibacillaceae</taxon>
        <taxon>Paenibacillus</taxon>
    </lineage>
</organism>
<dbReference type="OrthoDB" id="2617122at2"/>
<keyword evidence="1" id="KW-1133">Transmembrane helix</keyword>
<keyword evidence="1" id="KW-0812">Transmembrane</keyword>
<evidence type="ECO:0000256" key="1">
    <source>
        <dbReference type="SAM" id="Phobius"/>
    </source>
</evidence>
<keyword evidence="3" id="KW-1185">Reference proteome</keyword>
<dbReference type="Proteomes" id="UP000252415">
    <property type="component" value="Unassembled WGS sequence"/>
</dbReference>
<gene>
    <name evidence="2" type="ORF">DFP97_1612</name>
</gene>
<accession>A0A368VHE1</accession>
<sequence>MLQHKKTVLKKQKYLGFLLIIFGIVMILIKVSTGQSEEGRTLFYIGGYGEGVGQFPVKDGLVNYSVTFDNPTKRSFKIYTIEPILTEKAKSILLDKIIPIEEVKKLESEGKVEFSGQFHVNTSDLTEVEIKEMIPLIKGYRVIFNQHEEIIMPIPNSPK</sequence>
<dbReference type="AlphaFoldDB" id="A0A368VHE1"/>
<protein>
    <submittedName>
        <fullName evidence="2">Uncharacterized protein</fullName>
    </submittedName>
</protein>
<dbReference type="EMBL" id="QPJD01000061">
    <property type="protein sequence ID" value="RCW39615.1"/>
    <property type="molecule type" value="Genomic_DNA"/>
</dbReference>